<dbReference type="Proteomes" id="UP000694255">
    <property type="component" value="Unassembled WGS sequence"/>
</dbReference>
<keyword evidence="4" id="KW-1185">Reference proteome</keyword>
<dbReference type="PANTHER" id="PTHR39394:SF1">
    <property type="entry name" value="DNAJ HOMOLOGUE SUBFAMILY C MEMBER 28 CONSERVED DOMAIN-CONTAINING PROTEIN"/>
    <property type="match status" value="1"/>
</dbReference>
<evidence type="ECO:0000256" key="1">
    <source>
        <dbReference type="SAM" id="MobiDB-lite"/>
    </source>
</evidence>
<dbReference type="InterPro" id="IPR018961">
    <property type="entry name" value="DnaJ_homolog_subfam-C_membr-28"/>
</dbReference>
<sequence>MIIKVTIKSPTYRSILSIPFRCYSDIPKVPLSNATKSVNTSSNKSNHKDDPSSDSPKEPDADEINSAIVERMKQILEEKISTNASNMNTLRQVDSSINSIFQKYAPPGTDIKQANSYIKSEPLLKANKHARDIYNTQPWQGEETNIDANLRMILDSKPPPMKLSRKAAASTTKEKLAQARDLTLDYKLNPKSSGSTPKDDNFRELYKERLLGPDQFIPLSSSATDYVGSIASNRINSSINLKTGQFETPDMAKVRGKPLNREHLANCTDSNYFMNQILNKQSVLPPWIESQRGLNSEIDRLRSKIDQMWFTWIIHHSSIAPIVKVSSNLEVIEDSFEKNLSNFTFNINGYKVLPKSELEYIEAKIESINKQIRDYNLQCPSSSGHKFKLSIDKELKDSYFRTLENFSKNLEIWFDKHKRKSPTIQINRESMSPGLLSIWGDDNEPHLKATGSIEPNPNQDTSLHFWEAIKDIFKKK</sequence>
<accession>A0A8J5QMH6</accession>
<evidence type="ECO:0000313" key="3">
    <source>
        <dbReference type="EMBL" id="KAG7663007.1"/>
    </source>
</evidence>
<evidence type="ECO:0000259" key="2">
    <source>
        <dbReference type="Pfam" id="PF09350"/>
    </source>
</evidence>
<feature type="compositionally biased region" description="Low complexity" evidence="1">
    <location>
        <begin position="33"/>
        <end position="44"/>
    </location>
</feature>
<comment type="caution">
    <text evidence="3">The sequence shown here is derived from an EMBL/GenBank/DDBJ whole genome shotgun (WGS) entry which is preliminary data.</text>
</comment>
<reference evidence="3 4" key="1">
    <citation type="journal article" date="2021" name="DNA Res.">
        <title>Genome analysis of Candida subhashii reveals its hybrid nature and dual mitochondrial genome conformations.</title>
        <authorList>
            <person name="Mixao V."/>
            <person name="Hegedusova E."/>
            <person name="Saus E."/>
            <person name="Pryszcz L.P."/>
            <person name="Cillingova A."/>
            <person name="Nosek J."/>
            <person name="Gabaldon T."/>
        </authorList>
    </citation>
    <scope>NUCLEOTIDE SEQUENCE [LARGE SCALE GENOMIC DNA]</scope>
    <source>
        <strain evidence="3 4">CBS 10753</strain>
    </source>
</reference>
<dbReference type="EMBL" id="JAGSYN010000154">
    <property type="protein sequence ID" value="KAG7663007.1"/>
    <property type="molecule type" value="Genomic_DNA"/>
</dbReference>
<gene>
    <name evidence="3" type="ORF">J8A68_003476</name>
</gene>
<proteinExistence type="predicted"/>
<protein>
    <recommendedName>
        <fullName evidence="2">DnaJ homologue subfamily C member 28 conserved domain-containing protein</fullName>
    </recommendedName>
</protein>
<dbReference type="GeneID" id="73470276"/>
<evidence type="ECO:0000313" key="4">
    <source>
        <dbReference type="Proteomes" id="UP000694255"/>
    </source>
</evidence>
<dbReference type="OrthoDB" id="1922282at2759"/>
<feature type="compositionally biased region" description="Basic and acidic residues" evidence="1">
    <location>
        <begin position="46"/>
        <end position="59"/>
    </location>
</feature>
<name>A0A8J5QMH6_9ASCO</name>
<feature type="domain" description="DnaJ homologue subfamily C member 28 conserved" evidence="2">
    <location>
        <begin position="230"/>
        <end position="302"/>
    </location>
</feature>
<dbReference type="RefSeq" id="XP_049263240.1">
    <property type="nucleotide sequence ID" value="XM_049407336.1"/>
</dbReference>
<dbReference type="Pfam" id="PF09350">
    <property type="entry name" value="DJC28_CD"/>
    <property type="match status" value="1"/>
</dbReference>
<dbReference type="PANTHER" id="PTHR39394">
    <property type="entry name" value="YALI0E31793P"/>
    <property type="match status" value="1"/>
</dbReference>
<organism evidence="3 4">
    <name type="scientific">[Candida] subhashii</name>
    <dbReference type="NCBI Taxonomy" id="561895"/>
    <lineage>
        <taxon>Eukaryota</taxon>
        <taxon>Fungi</taxon>
        <taxon>Dikarya</taxon>
        <taxon>Ascomycota</taxon>
        <taxon>Saccharomycotina</taxon>
        <taxon>Pichiomycetes</taxon>
        <taxon>Debaryomycetaceae</taxon>
        <taxon>Spathaspora</taxon>
    </lineage>
</organism>
<feature type="region of interest" description="Disordered" evidence="1">
    <location>
        <begin position="33"/>
        <end position="61"/>
    </location>
</feature>
<dbReference type="AlphaFoldDB" id="A0A8J5QMH6"/>